<organism evidence="1 2">
    <name type="scientific">Aerococcus christensenii</name>
    <dbReference type="NCBI Taxonomy" id="87541"/>
    <lineage>
        <taxon>Bacteria</taxon>
        <taxon>Bacillati</taxon>
        <taxon>Bacillota</taxon>
        <taxon>Bacilli</taxon>
        <taxon>Lactobacillales</taxon>
        <taxon>Aerococcaceae</taxon>
        <taxon>Aerococcus</taxon>
    </lineage>
</organism>
<dbReference type="Proteomes" id="UP000234775">
    <property type="component" value="Unassembled WGS sequence"/>
</dbReference>
<dbReference type="EMBL" id="PKGZ01000004">
    <property type="protein sequence ID" value="PKY91217.1"/>
    <property type="molecule type" value="Genomic_DNA"/>
</dbReference>
<keyword evidence="2" id="KW-1185">Reference proteome</keyword>
<gene>
    <name evidence="1" type="ORF">CYJ27_05805</name>
</gene>
<evidence type="ECO:0000313" key="1">
    <source>
        <dbReference type="EMBL" id="PKY91217.1"/>
    </source>
</evidence>
<sequence length="246" mass="29127">MNSFYRELSQKNTAGVLKLCTTQLHLSPQHEQAFQQFTDTLMQLLYRHQLDTLTDKQWQFLLLVMYNVCVEKDLYLNLAANCPFLPKDLEQLAITKRWNSFIPDFVEEFKEACQTLQMALNAECDHQIVCQMVYYFCFLYPLIFKEMYTKIARQKLAIFSPRIYEAHKLTMELNVLFNPFADIQVIETLNELTTLTQKQADILITTYPVFEINGIIIRQIDHLLTSEDIIWLYKTFRSLKFHLPLS</sequence>
<reference evidence="1 2" key="1">
    <citation type="submission" date="2017-12" db="EMBL/GenBank/DDBJ databases">
        <title>Phylogenetic diversity of female urinary microbiome.</title>
        <authorList>
            <person name="Thomas-White K."/>
            <person name="Wolfe A.J."/>
        </authorList>
    </citation>
    <scope>NUCLEOTIDE SEQUENCE [LARGE SCALE GENOMIC DNA]</scope>
    <source>
        <strain evidence="1 2">UMB0844</strain>
    </source>
</reference>
<accession>A0A2I1K6K1</accession>
<protein>
    <recommendedName>
        <fullName evidence="3">M protein trans-acting positive regulator</fullName>
    </recommendedName>
</protein>
<evidence type="ECO:0000313" key="2">
    <source>
        <dbReference type="Proteomes" id="UP000234775"/>
    </source>
</evidence>
<comment type="caution">
    <text evidence="1">The sequence shown here is derived from an EMBL/GenBank/DDBJ whole genome shotgun (WGS) entry which is preliminary data.</text>
</comment>
<name>A0A2I1K6K1_9LACT</name>
<proteinExistence type="predicted"/>
<evidence type="ECO:0008006" key="3">
    <source>
        <dbReference type="Google" id="ProtNLM"/>
    </source>
</evidence>
<dbReference type="AlphaFoldDB" id="A0A2I1K6K1"/>